<feature type="compositionally biased region" description="Low complexity" evidence="1">
    <location>
        <begin position="76"/>
        <end position="97"/>
    </location>
</feature>
<evidence type="ECO:0000256" key="1">
    <source>
        <dbReference type="SAM" id="MobiDB-lite"/>
    </source>
</evidence>
<evidence type="ECO:0000313" key="2">
    <source>
        <dbReference type="EMBL" id="KAJ1361908.1"/>
    </source>
</evidence>
<feature type="region of interest" description="Disordered" evidence="1">
    <location>
        <begin position="73"/>
        <end position="106"/>
    </location>
</feature>
<reference evidence="2" key="1">
    <citation type="submission" date="2021-06" db="EMBL/GenBank/DDBJ databases">
        <title>Parelaphostrongylus tenuis whole genome reference sequence.</title>
        <authorList>
            <person name="Garwood T.J."/>
            <person name="Larsen P.A."/>
            <person name="Fountain-Jones N.M."/>
            <person name="Garbe J.R."/>
            <person name="Macchietto M.G."/>
            <person name="Kania S.A."/>
            <person name="Gerhold R.W."/>
            <person name="Richards J.E."/>
            <person name="Wolf T.M."/>
        </authorList>
    </citation>
    <scope>NUCLEOTIDE SEQUENCE</scope>
    <source>
        <strain evidence="2">MNPRO001-30</strain>
        <tissue evidence="2">Meninges</tissue>
    </source>
</reference>
<sequence length="189" mass="20767">MISTNLSLLSISSNRLLSTSTVDTTSDAVVNDNISQSVDKQHIRNIDTHHSTHPRIPDRLAVSLGSPPFIEETKRLSSSSTSSVTSSDSSQLSPVLVTKPNADKPKGRVTFADESVVSDRESLYQNYAYLDNAVPGRSSTSVDNTVNNGISDEQDHSRREHLIILFESLESQPSIIFLNLQTSIRTVRK</sequence>
<protein>
    <submittedName>
        <fullName evidence="2">Uncharacterized protein</fullName>
    </submittedName>
</protein>
<gene>
    <name evidence="2" type="ORF">KIN20_021293</name>
</gene>
<organism evidence="2 3">
    <name type="scientific">Parelaphostrongylus tenuis</name>
    <name type="common">Meningeal worm</name>
    <dbReference type="NCBI Taxonomy" id="148309"/>
    <lineage>
        <taxon>Eukaryota</taxon>
        <taxon>Metazoa</taxon>
        <taxon>Ecdysozoa</taxon>
        <taxon>Nematoda</taxon>
        <taxon>Chromadorea</taxon>
        <taxon>Rhabditida</taxon>
        <taxon>Rhabditina</taxon>
        <taxon>Rhabditomorpha</taxon>
        <taxon>Strongyloidea</taxon>
        <taxon>Metastrongylidae</taxon>
        <taxon>Parelaphostrongylus</taxon>
    </lineage>
</organism>
<dbReference type="AlphaFoldDB" id="A0AAD5MTY4"/>
<comment type="caution">
    <text evidence="2">The sequence shown here is derived from an EMBL/GenBank/DDBJ whole genome shotgun (WGS) entry which is preliminary data.</text>
</comment>
<proteinExistence type="predicted"/>
<feature type="non-terminal residue" evidence="2">
    <location>
        <position position="1"/>
    </location>
</feature>
<accession>A0AAD5MTY4</accession>
<dbReference type="EMBL" id="JAHQIW010004299">
    <property type="protein sequence ID" value="KAJ1361908.1"/>
    <property type="molecule type" value="Genomic_DNA"/>
</dbReference>
<evidence type="ECO:0000313" key="3">
    <source>
        <dbReference type="Proteomes" id="UP001196413"/>
    </source>
</evidence>
<dbReference type="Proteomes" id="UP001196413">
    <property type="component" value="Unassembled WGS sequence"/>
</dbReference>
<name>A0AAD5MTY4_PARTN</name>
<keyword evidence="3" id="KW-1185">Reference proteome</keyword>